<dbReference type="SFLD" id="SFLDS00001">
    <property type="entry name" value="Enolase"/>
    <property type="match status" value="1"/>
</dbReference>
<dbReference type="SFLD" id="SFLDG00180">
    <property type="entry name" value="muconate_cycloisomerase"/>
    <property type="match status" value="1"/>
</dbReference>
<feature type="active site" description="Proton acceptor; specific for (S)-substrate epimerization" evidence="5">
    <location>
        <position position="266"/>
    </location>
</feature>
<evidence type="ECO:0000259" key="8">
    <source>
        <dbReference type="SMART" id="SM00922"/>
    </source>
</evidence>
<dbReference type="InterPro" id="IPR036849">
    <property type="entry name" value="Enolase-like_C_sf"/>
</dbReference>
<evidence type="ECO:0000256" key="7">
    <source>
        <dbReference type="RuleBase" id="RU366006"/>
    </source>
</evidence>
<feature type="active site" description="Proton acceptor; specific for (R)-substrate epimerization" evidence="5">
    <location>
        <position position="162"/>
    </location>
</feature>
<feature type="binding site" evidence="6">
    <location>
        <position position="190"/>
    </location>
    <ligand>
        <name>Mg(2+)</name>
        <dbReference type="ChEBI" id="CHEBI:18420"/>
    </ligand>
</feature>
<dbReference type="PANTHER" id="PTHR48073:SF2">
    <property type="entry name" value="O-SUCCINYLBENZOATE SYNTHASE"/>
    <property type="match status" value="1"/>
</dbReference>
<keyword evidence="2 6" id="KW-0479">Metal-binding</keyword>
<evidence type="ECO:0000256" key="4">
    <source>
        <dbReference type="ARBA" id="ARBA00023235"/>
    </source>
</evidence>
<dbReference type="Pfam" id="PF02746">
    <property type="entry name" value="MR_MLE_N"/>
    <property type="match status" value="1"/>
</dbReference>
<dbReference type="InterPro" id="IPR029017">
    <property type="entry name" value="Enolase-like_N"/>
</dbReference>
<dbReference type="CDD" id="cd03319">
    <property type="entry name" value="L-Ala-DL-Glu_epimerase"/>
    <property type="match status" value="1"/>
</dbReference>
<protein>
    <recommendedName>
        <fullName evidence="7">Dipeptide epimerase</fullName>
        <ecNumber evidence="7">5.1.1.-</ecNumber>
    </recommendedName>
</protein>
<dbReference type="InterPro" id="IPR029065">
    <property type="entry name" value="Enolase_C-like"/>
</dbReference>
<keyword evidence="4 7" id="KW-0413">Isomerase</keyword>
<evidence type="ECO:0000256" key="3">
    <source>
        <dbReference type="ARBA" id="ARBA00022842"/>
    </source>
</evidence>
<gene>
    <name evidence="9" type="ORF">FRZ67_20115</name>
</gene>
<dbReference type="SFLD" id="SFLDF00009">
    <property type="entry name" value="o-succinylbenzoate_synthase"/>
    <property type="match status" value="1"/>
</dbReference>
<evidence type="ECO:0000256" key="6">
    <source>
        <dbReference type="PIRSR" id="PIRSR634603-3"/>
    </source>
</evidence>
<dbReference type="RefSeq" id="WP_147192369.1">
    <property type="nucleotide sequence ID" value="NZ_CP042435.1"/>
</dbReference>
<reference evidence="9 10" key="1">
    <citation type="journal article" date="2016" name="Int. J. Syst. Evol. Microbiol.">
        <title>Panacibacter ginsenosidivorans gen. nov., sp. nov., with ginsenoside converting activity isolated from soil of a ginseng field.</title>
        <authorList>
            <person name="Siddiqi M.Z."/>
            <person name="Muhammad Shafi S."/>
            <person name="Choi K.D."/>
            <person name="Im W.T."/>
        </authorList>
    </citation>
    <scope>NUCLEOTIDE SEQUENCE [LARGE SCALE GENOMIC DNA]</scope>
    <source>
        <strain evidence="9 10">Gsoil1550</strain>
    </source>
</reference>
<dbReference type="OrthoDB" id="9775391at2"/>
<comment type="similarity">
    <text evidence="1 7">Belongs to the mandelate racemase/muconate lactonizing enzyme family.</text>
</comment>
<dbReference type="GO" id="GO:0000287">
    <property type="term" value="F:magnesium ion binding"/>
    <property type="evidence" value="ECO:0007669"/>
    <property type="project" value="UniProtKB-ARBA"/>
</dbReference>
<dbReference type="Pfam" id="PF13378">
    <property type="entry name" value="MR_MLE_C"/>
    <property type="match status" value="1"/>
</dbReference>
<dbReference type="EMBL" id="CP042435">
    <property type="protein sequence ID" value="QEC69492.1"/>
    <property type="molecule type" value="Genomic_DNA"/>
</dbReference>
<dbReference type="InterPro" id="IPR013342">
    <property type="entry name" value="Mandelate_racemase_C"/>
</dbReference>
<keyword evidence="10" id="KW-1185">Reference proteome</keyword>
<dbReference type="AlphaFoldDB" id="A0A5B8VDU6"/>
<comment type="cofactor">
    <cofactor evidence="6 7">
        <name>Mg(2+)</name>
        <dbReference type="ChEBI" id="CHEBI:18420"/>
    </cofactor>
    <text evidence="6 7">Binds 1 Mg(2+) ion per subunit.</text>
</comment>
<feature type="binding site" evidence="6">
    <location>
        <position position="241"/>
    </location>
    <ligand>
        <name>Mg(2+)</name>
        <dbReference type="ChEBI" id="CHEBI:18420"/>
    </ligand>
</feature>
<proteinExistence type="inferred from homology"/>
<dbReference type="InterPro" id="IPR034603">
    <property type="entry name" value="Dipeptide_epimerase"/>
</dbReference>
<dbReference type="SMART" id="SM00922">
    <property type="entry name" value="MR_MLE"/>
    <property type="match status" value="1"/>
</dbReference>
<name>A0A5B8VDU6_9BACT</name>
<feature type="binding site" evidence="6">
    <location>
        <position position="216"/>
    </location>
    <ligand>
        <name>Mg(2+)</name>
        <dbReference type="ChEBI" id="CHEBI:18420"/>
    </ligand>
</feature>
<accession>A0A5B8VDU6</accession>
<dbReference type="EC" id="5.1.1.-" evidence="7"/>
<keyword evidence="3 6" id="KW-0460">Magnesium</keyword>
<evidence type="ECO:0000256" key="1">
    <source>
        <dbReference type="ARBA" id="ARBA00008031"/>
    </source>
</evidence>
<dbReference type="InterPro" id="IPR013341">
    <property type="entry name" value="Mandelate_racemase_N_dom"/>
</dbReference>
<dbReference type="SUPFAM" id="SSF51604">
    <property type="entry name" value="Enolase C-terminal domain-like"/>
    <property type="match status" value="1"/>
</dbReference>
<evidence type="ECO:0000256" key="5">
    <source>
        <dbReference type="PIRSR" id="PIRSR634603-1"/>
    </source>
</evidence>
<dbReference type="KEGG" id="pgin:FRZ67_20115"/>
<evidence type="ECO:0000313" key="10">
    <source>
        <dbReference type="Proteomes" id="UP000321533"/>
    </source>
</evidence>
<dbReference type="Gene3D" id="3.30.390.10">
    <property type="entry name" value="Enolase-like, N-terminal domain"/>
    <property type="match status" value="1"/>
</dbReference>
<dbReference type="PANTHER" id="PTHR48073">
    <property type="entry name" value="O-SUCCINYLBENZOATE SYNTHASE-RELATED"/>
    <property type="match status" value="1"/>
</dbReference>
<dbReference type="GO" id="GO:0016855">
    <property type="term" value="F:racemase and epimerase activity, acting on amino acids and derivatives"/>
    <property type="evidence" value="ECO:0007669"/>
    <property type="project" value="UniProtKB-UniRule"/>
</dbReference>
<dbReference type="Gene3D" id="3.20.20.120">
    <property type="entry name" value="Enolase-like C-terminal domain"/>
    <property type="match status" value="1"/>
</dbReference>
<dbReference type="Proteomes" id="UP000321533">
    <property type="component" value="Chromosome"/>
</dbReference>
<organism evidence="9 10">
    <name type="scientific">Panacibacter ginsenosidivorans</name>
    <dbReference type="NCBI Taxonomy" id="1813871"/>
    <lineage>
        <taxon>Bacteria</taxon>
        <taxon>Pseudomonadati</taxon>
        <taxon>Bacteroidota</taxon>
        <taxon>Chitinophagia</taxon>
        <taxon>Chitinophagales</taxon>
        <taxon>Chitinophagaceae</taxon>
        <taxon>Panacibacter</taxon>
    </lineage>
</organism>
<feature type="domain" description="Mandelate racemase/muconate lactonizing enzyme C-terminal" evidence="8">
    <location>
        <begin position="141"/>
        <end position="233"/>
    </location>
</feature>
<dbReference type="GO" id="GO:0006518">
    <property type="term" value="P:peptide metabolic process"/>
    <property type="evidence" value="ECO:0007669"/>
    <property type="project" value="UniProtKB-ARBA"/>
</dbReference>
<dbReference type="SUPFAM" id="SSF54826">
    <property type="entry name" value="Enolase N-terminal domain-like"/>
    <property type="match status" value="1"/>
</dbReference>
<evidence type="ECO:0000256" key="2">
    <source>
        <dbReference type="ARBA" id="ARBA00022723"/>
    </source>
</evidence>
<sequence length="356" mass="39144">MKIVSVKAYLQKLPLTKPYTIAYKTIVNTEIVFLEIELENGIVGIGASNPFEDVVGETPAHTLLNLQSDFIQNLVGKDIRHFNQLIDDTAKYFPHLPGTIAAVDIALHDAFCQRLQIPVVDFYGRKVDALPTSVTIGIKATAEMIGEAKANYAAGFRILKIKTGLNVEEDIERVTKLAEQFGNNMRIRVDANQGYTLEQLQTFIQQTKALNIELIEQPLPVGKETLLQQLSAKDRKLVAADESLLDATKAMQLVQEPPPFGIFNIKLMKCGGIKGALEIATIARNSNIDLFWGCNDESIASIAAALHAAYACSNTKYLDLDGSFDLSKDLVEGGFIIKDGYMHCSEFPGLGLKKIN</sequence>
<evidence type="ECO:0000313" key="9">
    <source>
        <dbReference type="EMBL" id="QEC69492.1"/>
    </source>
</evidence>